<dbReference type="Pfam" id="PF13180">
    <property type="entry name" value="PDZ_2"/>
    <property type="match status" value="1"/>
</dbReference>
<keyword evidence="1 5" id="KW-0378">Hydrolase</keyword>
<dbReference type="InterPro" id="IPR036034">
    <property type="entry name" value="PDZ_sf"/>
</dbReference>
<dbReference type="EC" id="3.4.21.53" evidence="1"/>
<feature type="domain" description="Lon proteolytic" evidence="4">
    <location>
        <begin position="230"/>
        <end position="337"/>
    </location>
</feature>
<dbReference type="GO" id="GO:0008233">
    <property type="term" value="F:peptidase activity"/>
    <property type="evidence" value="ECO:0007669"/>
    <property type="project" value="UniProtKB-KW"/>
</dbReference>
<keyword evidence="1" id="KW-0720">Serine protease</keyword>
<accession>A0ABY8J5A7</accession>
<feature type="active site" evidence="1">
    <location>
        <position position="235"/>
    </location>
</feature>
<evidence type="ECO:0000313" key="6">
    <source>
        <dbReference type="Proteomes" id="UP001221597"/>
    </source>
</evidence>
<dbReference type="Gene3D" id="2.30.42.10">
    <property type="match status" value="1"/>
</dbReference>
<sequence>MKSNKRIIITGIITILIVAFLGAYRLPYYIYKPGNADELDPFVEVAGGYQSDGDMHLVTVRGGQATPVQWLIAKVRPFYQVHPLDEIRPEGISEEEYFHAQLRMMESSQEAAKVVAYQAADKDIDINYEGVYVVNVLKEMPASEHLKAGDEIVKVDGKKINESSELVDYVGGFSEGETVSLTIKRGGETLTKEIELATFPDNPDKAGVGISLVTDRTVEVDPNVKIKSGEIGGPSAGLMFSLELYDQLTEQDLTKGYQIAGTGEINYEGQVGRIGGIGKKVVAADEDGCDIFFAPNEEGREGSNYEMAKKAAEEIGTDMKIVPVDTFQDARDYLQKLEPKE</sequence>
<dbReference type="PROSITE" id="PS50106">
    <property type="entry name" value="PDZ"/>
    <property type="match status" value="1"/>
</dbReference>
<protein>
    <recommendedName>
        <fullName evidence="1">endopeptidase La</fullName>
        <ecNumber evidence="1">3.4.21.53</ecNumber>
    </recommendedName>
</protein>
<dbReference type="InterPro" id="IPR014721">
    <property type="entry name" value="Ribsml_uS5_D2-typ_fold_subgr"/>
</dbReference>
<dbReference type="PROSITE" id="PS51786">
    <property type="entry name" value="LON_PROTEOLYTIC"/>
    <property type="match status" value="1"/>
</dbReference>
<gene>
    <name evidence="5" type="ORF">P9989_09830</name>
</gene>
<keyword evidence="2" id="KW-1133">Transmembrane helix</keyword>
<dbReference type="EMBL" id="CP121671">
    <property type="protein sequence ID" value="WFT76629.1"/>
    <property type="molecule type" value="Genomic_DNA"/>
</dbReference>
<keyword evidence="6" id="KW-1185">Reference proteome</keyword>
<evidence type="ECO:0000259" key="4">
    <source>
        <dbReference type="PROSITE" id="PS51786"/>
    </source>
</evidence>
<dbReference type="InterPro" id="IPR008269">
    <property type="entry name" value="Lon_proteolytic"/>
</dbReference>
<dbReference type="PANTHER" id="PTHR10046">
    <property type="entry name" value="ATP DEPENDENT LON PROTEASE FAMILY MEMBER"/>
    <property type="match status" value="1"/>
</dbReference>
<feature type="active site" evidence="1">
    <location>
        <position position="280"/>
    </location>
</feature>
<name>A0ABY8J5A7_9BACI</name>
<feature type="transmembrane region" description="Helical" evidence="2">
    <location>
        <begin position="7"/>
        <end position="26"/>
    </location>
</feature>
<reference evidence="5 6" key="1">
    <citation type="submission" date="2023-04" db="EMBL/GenBank/DDBJ databases">
        <title>Genome sequence of Halobacillus naozhouensis KACC 21980.</title>
        <authorList>
            <person name="Kim S."/>
            <person name="Heo J."/>
            <person name="Kwon S.-W."/>
        </authorList>
    </citation>
    <scope>NUCLEOTIDE SEQUENCE [LARGE SCALE GENOMIC DNA]</scope>
    <source>
        <strain evidence="5 6">KCTC 13234</strain>
    </source>
</reference>
<evidence type="ECO:0000313" key="5">
    <source>
        <dbReference type="EMBL" id="WFT76629.1"/>
    </source>
</evidence>
<evidence type="ECO:0000256" key="1">
    <source>
        <dbReference type="PROSITE-ProRule" id="PRU01122"/>
    </source>
</evidence>
<dbReference type="SUPFAM" id="SSF50156">
    <property type="entry name" value="PDZ domain-like"/>
    <property type="match status" value="1"/>
</dbReference>
<dbReference type="SUPFAM" id="SSF54211">
    <property type="entry name" value="Ribosomal protein S5 domain 2-like"/>
    <property type="match status" value="1"/>
</dbReference>
<evidence type="ECO:0000259" key="3">
    <source>
        <dbReference type="PROSITE" id="PS50106"/>
    </source>
</evidence>
<dbReference type="NCBIfam" id="NF041438">
    <property type="entry name" value="SepM_fam_S16"/>
    <property type="match status" value="1"/>
</dbReference>
<comment type="similarity">
    <text evidence="1">Belongs to the peptidase S16 family.</text>
</comment>
<dbReference type="RefSeq" id="WP_283078578.1">
    <property type="nucleotide sequence ID" value="NZ_CP121671.1"/>
</dbReference>
<keyword evidence="2" id="KW-0472">Membrane</keyword>
<keyword evidence="2" id="KW-0812">Transmembrane</keyword>
<dbReference type="InterPro" id="IPR020568">
    <property type="entry name" value="Ribosomal_Su5_D2-typ_SF"/>
</dbReference>
<keyword evidence="1 5" id="KW-0645">Protease</keyword>
<dbReference type="Pfam" id="PF05362">
    <property type="entry name" value="Lon_C"/>
    <property type="match status" value="1"/>
</dbReference>
<dbReference type="Proteomes" id="UP001221597">
    <property type="component" value="Chromosome"/>
</dbReference>
<comment type="catalytic activity">
    <reaction evidence="1">
        <text>Hydrolysis of proteins in presence of ATP.</text>
        <dbReference type="EC" id="3.4.21.53"/>
    </reaction>
</comment>
<evidence type="ECO:0000256" key="2">
    <source>
        <dbReference type="SAM" id="Phobius"/>
    </source>
</evidence>
<dbReference type="GO" id="GO:0006508">
    <property type="term" value="P:proteolysis"/>
    <property type="evidence" value="ECO:0007669"/>
    <property type="project" value="UniProtKB-KW"/>
</dbReference>
<dbReference type="SMART" id="SM00228">
    <property type="entry name" value="PDZ"/>
    <property type="match status" value="1"/>
</dbReference>
<dbReference type="InterPro" id="IPR001478">
    <property type="entry name" value="PDZ"/>
</dbReference>
<proteinExistence type="inferred from homology"/>
<feature type="domain" description="PDZ" evidence="3">
    <location>
        <begin position="101"/>
        <end position="160"/>
    </location>
</feature>
<dbReference type="Gene3D" id="3.30.230.10">
    <property type="match status" value="1"/>
</dbReference>
<dbReference type="InterPro" id="IPR027065">
    <property type="entry name" value="Lon_Prtase"/>
</dbReference>
<organism evidence="5 6">
    <name type="scientific">Halobacillus naozhouensis</name>
    <dbReference type="NCBI Taxonomy" id="554880"/>
    <lineage>
        <taxon>Bacteria</taxon>
        <taxon>Bacillati</taxon>
        <taxon>Bacillota</taxon>
        <taxon>Bacilli</taxon>
        <taxon>Bacillales</taxon>
        <taxon>Bacillaceae</taxon>
        <taxon>Halobacillus</taxon>
    </lineage>
</organism>